<dbReference type="RefSeq" id="WP_229678120.1">
    <property type="nucleotide sequence ID" value="NZ_BMKS01000014.1"/>
</dbReference>
<evidence type="ECO:0000256" key="5">
    <source>
        <dbReference type="ARBA" id="ARBA00051231"/>
    </source>
</evidence>
<organism evidence="7 8">
    <name type="scientific">Caldovatus sediminis</name>
    <dbReference type="NCBI Taxonomy" id="2041189"/>
    <lineage>
        <taxon>Bacteria</taxon>
        <taxon>Pseudomonadati</taxon>
        <taxon>Pseudomonadota</taxon>
        <taxon>Alphaproteobacteria</taxon>
        <taxon>Acetobacterales</taxon>
        <taxon>Roseomonadaceae</taxon>
        <taxon>Caldovatus</taxon>
    </lineage>
</organism>
<evidence type="ECO:0000256" key="2">
    <source>
        <dbReference type="ARBA" id="ARBA00023002"/>
    </source>
</evidence>
<comment type="caution">
    <text evidence="7">The sequence shown here is derived from an EMBL/GenBank/DDBJ whole genome shotgun (WGS) entry which is preliminary data.</text>
</comment>
<comment type="function">
    <text evidence="4">The pyruvate dehydrogenase complex catalyzes the overall conversion of pyruvate to acetyl-CoA and CO(2). It contains multiple copies of three enzymatic components: pyruvate dehydrogenase (E1), dihydrolipoamide acetyltransferase (E2) and lipoamide dehydrogenase (E3).</text>
</comment>
<dbReference type="Proteomes" id="UP000597507">
    <property type="component" value="Unassembled WGS sequence"/>
</dbReference>
<keyword evidence="2" id="KW-0560">Oxidoreductase</keyword>
<dbReference type="SUPFAM" id="SSF52518">
    <property type="entry name" value="Thiamin diphosphate-binding fold (THDP-binding)"/>
    <property type="match status" value="1"/>
</dbReference>
<dbReference type="GO" id="GO:0004739">
    <property type="term" value="F:pyruvate dehydrogenase (acetyl-transferring) activity"/>
    <property type="evidence" value="ECO:0007669"/>
    <property type="project" value="UniProtKB-EC"/>
</dbReference>
<evidence type="ECO:0000313" key="8">
    <source>
        <dbReference type="Proteomes" id="UP000597507"/>
    </source>
</evidence>
<dbReference type="GO" id="GO:0006086">
    <property type="term" value="P:pyruvate decarboxylation to acetyl-CoA"/>
    <property type="evidence" value="ECO:0007669"/>
    <property type="project" value="TreeGrafter"/>
</dbReference>
<dbReference type="InterPro" id="IPR050642">
    <property type="entry name" value="PDH_E1_Alpha_Subunit"/>
</dbReference>
<dbReference type="Gene3D" id="3.40.50.970">
    <property type="match status" value="1"/>
</dbReference>
<evidence type="ECO:0000256" key="4">
    <source>
        <dbReference type="ARBA" id="ARBA00025211"/>
    </source>
</evidence>
<name>A0A8J2ZEF4_9PROT</name>
<protein>
    <submittedName>
        <fullName evidence="7">Acetoin:2,6-dichlorophenolindophenol oxidoreductase subunit alpha</fullName>
    </submittedName>
</protein>
<dbReference type="Pfam" id="PF00676">
    <property type="entry name" value="E1_dh"/>
    <property type="match status" value="1"/>
</dbReference>
<gene>
    <name evidence="7" type="ORF">GCM10010964_36690</name>
</gene>
<dbReference type="CDD" id="cd02000">
    <property type="entry name" value="TPP_E1_PDC_ADC_BCADC"/>
    <property type="match status" value="1"/>
</dbReference>
<dbReference type="InterPro" id="IPR029061">
    <property type="entry name" value="THDP-binding"/>
</dbReference>
<comment type="catalytic activity">
    <reaction evidence="5">
        <text>N(6)-[(R)-lipoyl]-L-lysyl-[protein] + pyruvate + H(+) = N(6)-[(R)-S(8)-acetyldihydrolipoyl]-L-lysyl-[protein] + CO2</text>
        <dbReference type="Rhea" id="RHEA:19189"/>
        <dbReference type="Rhea" id="RHEA-COMP:10474"/>
        <dbReference type="Rhea" id="RHEA-COMP:10478"/>
        <dbReference type="ChEBI" id="CHEBI:15361"/>
        <dbReference type="ChEBI" id="CHEBI:15378"/>
        <dbReference type="ChEBI" id="CHEBI:16526"/>
        <dbReference type="ChEBI" id="CHEBI:83099"/>
        <dbReference type="ChEBI" id="CHEBI:83111"/>
        <dbReference type="EC" id="1.2.4.1"/>
    </reaction>
</comment>
<evidence type="ECO:0000256" key="3">
    <source>
        <dbReference type="ARBA" id="ARBA00023052"/>
    </source>
</evidence>
<proteinExistence type="predicted"/>
<dbReference type="PANTHER" id="PTHR11516:SF60">
    <property type="entry name" value="PYRUVATE DEHYDROGENASE E1 COMPONENT SUBUNIT ALPHA"/>
    <property type="match status" value="1"/>
</dbReference>
<dbReference type="AlphaFoldDB" id="A0A8J2ZEF4"/>
<sequence>MGPNRPPGGAPPPNETARLVAMLRLMHRIRAFEREAVAAMRSGEAPGVVHASIGQEAVAAGVCLHLRRTDRITSNHRGHGHALAKGADARAMMLELYGRAGGACGGKGGSMHIADFSVGMLGANGVVGAGIPIACGAAQGLKLLRQDAIVACFFGDGAVNRGPFLEGLNWAALYRLPVLFVCEDNGFAAFTRTAEATAGAGAAARAEAIGVPALSVDGTDALAVDAAAAELVAAIRAGGGPRLLHARCYRWEGHTGTDPAAYRPAEEVAAARERDPIRRLAEALAGRGVDAGEIAAIAAEAEAEMRAHREAARAAPPPDLAAAFADVQDIGAPAPCRA</sequence>
<dbReference type="InterPro" id="IPR001017">
    <property type="entry name" value="DH_E1"/>
</dbReference>
<evidence type="ECO:0000256" key="1">
    <source>
        <dbReference type="ARBA" id="ARBA00001964"/>
    </source>
</evidence>
<feature type="domain" description="Dehydrogenase E1 component" evidence="6">
    <location>
        <begin position="26"/>
        <end position="319"/>
    </location>
</feature>
<evidence type="ECO:0000313" key="7">
    <source>
        <dbReference type="EMBL" id="GGG45975.1"/>
    </source>
</evidence>
<comment type="cofactor">
    <cofactor evidence="1">
        <name>thiamine diphosphate</name>
        <dbReference type="ChEBI" id="CHEBI:58937"/>
    </cofactor>
</comment>
<accession>A0A8J2ZEF4</accession>
<reference evidence="7 8" key="1">
    <citation type="journal article" date="2014" name="Int. J. Syst. Evol. Microbiol.">
        <title>Complete genome sequence of Corynebacterium casei LMG S-19264T (=DSM 44701T), isolated from a smear-ripened cheese.</title>
        <authorList>
            <consortium name="US DOE Joint Genome Institute (JGI-PGF)"/>
            <person name="Walter F."/>
            <person name="Albersmeier A."/>
            <person name="Kalinowski J."/>
            <person name="Ruckert C."/>
        </authorList>
    </citation>
    <scope>NUCLEOTIDE SEQUENCE [LARGE SCALE GENOMIC DNA]</scope>
    <source>
        <strain evidence="7 8">CGMCC 1.16330</strain>
    </source>
</reference>
<dbReference type="PANTHER" id="PTHR11516">
    <property type="entry name" value="PYRUVATE DEHYDROGENASE E1 COMPONENT, ALPHA SUBUNIT BACTERIAL AND ORGANELLAR"/>
    <property type="match status" value="1"/>
</dbReference>
<keyword evidence="8" id="KW-1185">Reference proteome</keyword>
<evidence type="ECO:0000259" key="6">
    <source>
        <dbReference type="Pfam" id="PF00676"/>
    </source>
</evidence>
<dbReference type="EMBL" id="BMKS01000014">
    <property type="protein sequence ID" value="GGG45975.1"/>
    <property type="molecule type" value="Genomic_DNA"/>
</dbReference>
<keyword evidence="3" id="KW-0786">Thiamine pyrophosphate</keyword>